<dbReference type="InterPro" id="IPR035979">
    <property type="entry name" value="RBD_domain_sf"/>
</dbReference>
<evidence type="ECO:0000313" key="5">
    <source>
        <dbReference type="EMBL" id="VDM26655.1"/>
    </source>
</evidence>
<dbReference type="InterPro" id="IPR000504">
    <property type="entry name" value="RRM_dom"/>
</dbReference>
<dbReference type="InterPro" id="IPR024675">
    <property type="entry name" value="eIF3g_N"/>
</dbReference>
<dbReference type="EMBL" id="UYWX01006948">
    <property type="protein sequence ID" value="VDM26655.1"/>
    <property type="molecule type" value="Genomic_DNA"/>
</dbReference>
<feature type="domain" description="RRM" evidence="4">
    <location>
        <begin position="95"/>
        <end position="161"/>
    </location>
</feature>
<reference evidence="7" key="1">
    <citation type="submission" date="2017-02" db="UniProtKB">
        <authorList>
            <consortium name="WormBaseParasite"/>
        </authorList>
    </citation>
    <scope>IDENTIFICATION</scope>
</reference>
<keyword evidence="6" id="KW-1185">Reference proteome</keyword>
<protein>
    <submittedName>
        <fullName evidence="7">RRM domain-containing protein</fullName>
    </submittedName>
</protein>
<dbReference type="InterPro" id="IPR012677">
    <property type="entry name" value="Nucleotide-bd_a/b_plait_sf"/>
</dbReference>
<dbReference type="PROSITE" id="PS50102">
    <property type="entry name" value="RRM"/>
    <property type="match status" value="1"/>
</dbReference>
<feature type="compositionally biased region" description="Basic and acidic residues" evidence="3">
    <location>
        <begin position="1"/>
        <end position="12"/>
    </location>
</feature>
<sequence length="161" mass="17818">VEAGGKADDEINSKSNASKPKQAVTCRTCKGAHFSLQCPFRSEMEALRSFMDSANAAAVQEIAPELNTGRYIPPALRAAAAATNSVPERRRMDGFSIRVTNLPENTSESDLREIFSRFGDVIRIFPAKDKRTQLNRVGTRWKERGLVFFKLTDIGLSGRVL</sequence>
<dbReference type="Pfam" id="PF00076">
    <property type="entry name" value="RRM_1"/>
    <property type="match status" value="1"/>
</dbReference>
<name>A0A0R3WX27_HYDTA</name>
<feature type="region of interest" description="Disordered" evidence="3">
    <location>
        <begin position="1"/>
        <end position="20"/>
    </location>
</feature>
<dbReference type="GO" id="GO:0003723">
    <property type="term" value="F:RNA binding"/>
    <property type="evidence" value="ECO:0007669"/>
    <property type="project" value="UniProtKB-UniRule"/>
</dbReference>
<dbReference type="OrthoDB" id="1749473at2759"/>
<dbReference type="Proteomes" id="UP000274429">
    <property type="component" value="Unassembled WGS sequence"/>
</dbReference>
<dbReference type="STRING" id="6205.A0A0R3WX27"/>
<dbReference type="Pfam" id="PF12353">
    <property type="entry name" value="eIF3g"/>
    <property type="match status" value="1"/>
</dbReference>
<dbReference type="SUPFAM" id="SSF54928">
    <property type="entry name" value="RNA-binding domain, RBD"/>
    <property type="match status" value="1"/>
</dbReference>
<evidence type="ECO:0000256" key="2">
    <source>
        <dbReference type="PROSITE-ProRule" id="PRU00176"/>
    </source>
</evidence>
<keyword evidence="1 2" id="KW-0694">RNA-binding</keyword>
<evidence type="ECO:0000259" key="4">
    <source>
        <dbReference type="PROSITE" id="PS50102"/>
    </source>
</evidence>
<reference evidence="5 6" key="2">
    <citation type="submission" date="2018-11" db="EMBL/GenBank/DDBJ databases">
        <authorList>
            <consortium name="Pathogen Informatics"/>
        </authorList>
    </citation>
    <scope>NUCLEOTIDE SEQUENCE [LARGE SCALE GENOMIC DNA]</scope>
</reference>
<dbReference type="Gene3D" id="3.30.70.330">
    <property type="match status" value="1"/>
</dbReference>
<evidence type="ECO:0000256" key="3">
    <source>
        <dbReference type="SAM" id="MobiDB-lite"/>
    </source>
</evidence>
<dbReference type="AlphaFoldDB" id="A0A0R3WX27"/>
<proteinExistence type="predicted"/>
<evidence type="ECO:0000313" key="7">
    <source>
        <dbReference type="WBParaSite" id="TTAC_0000531701-mRNA-1"/>
    </source>
</evidence>
<organism evidence="7">
    <name type="scientific">Hydatigena taeniaeformis</name>
    <name type="common">Feline tapeworm</name>
    <name type="synonym">Taenia taeniaeformis</name>
    <dbReference type="NCBI Taxonomy" id="6205"/>
    <lineage>
        <taxon>Eukaryota</taxon>
        <taxon>Metazoa</taxon>
        <taxon>Spiralia</taxon>
        <taxon>Lophotrochozoa</taxon>
        <taxon>Platyhelminthes</taxon>
        <taxon>Cestoda</taxon>
        <taxon>Eucestoda</taxon>
        <taxon>Cyclophyllidea</taxon>
        <taxon>Taeniidae</taxon>
        <taxon>Hydatigera</taxon>
    </lineage>
</organism>
<dbReference type="WBParaSite" id="TTAC_0000531701-mRNA-1">
    <property type="protein sequence ID" value="TTAC_0000531701-mRNA-1"/>
    <property type="gene ID" value="TTAC_0000531701"/>
</dbReference>
<dbReference type="PANTHER" id="PTHR10352">
    <property type="entry name" value="EUKARYOTIC TRANSLATION INITIATION FACTOR 3 SUBUNIT G"/>
    <property type="match status" value="1"/>
</dbReference>
<evidence type="ECO:0000313" key="6">
    <source>
        <dbReference type="Proteomes" id="UP000274429"/>
    </source>
</evidence>
<gene>
    <name evidence="5" type="ORF">TTAC_LOCUS5302</name>
</gene>
<evidence type="ECO:0000256" key="1">
    <source>
        <dbReference type="ARBA" id="ARBA00022884"/>
    </source>
</evidence>
<accession>A0A0R3WX27</accession>